<keyword evidence="2" id="KW-1185">Reference proteome</keyword>
<reference evidence="1" key="1">
    <citation type="journal article" date="2022" name="Front. Genet.">
        <title>Chromosome-Scale Assembly of the Dendrobium nobile Genome Provides Insights Into the Molecular Mechanism of the Biosynthesis of the Medicinal Active Ingredient of Dendrobium.</title>
        <authorList>
            <person name="Xu Q."/>
            <person name="Niu S.-C."/>
            <person name="Li K.-L."/>
            <person name="Zheng P.-J."/>
            <person name="Zhang X.-J."/>
            <person name="Jia Y."/>
            <person name="Liu Y."/>
            <person name="Niu Y.-X."/>
            <person name="Yu L.-H."/>
            <person name="Chen D.-F."/>
            <person name="Zhang G.-Q."/>
        </authorList>
    </citation>
    <scope>NUCLEOTIDE SEQUENCE</scope>
    <source>
        <tissue evidence="1">Leaf</tissue>
    </source>
</reference>
<accession>A0A8T3BT12</accession>
<dbReference type="Proteomes" id="UP000829196">
    <property type="component" value="Unassembled WGS sequence"/>
</dbReference>
<protein>
    <submittedName>
        <fullName evidence="1">Uncharacterized protein</fullName>
    </submittedName>
</protein>
<proteinExistence type="predicted"/>
<name>A0A8T3BT12_DENNO</name>
<comment type="caution">
    <text evidence="1">The sequence shown here is derived from an EMBL/GenBank/DDBJ whole genome shotgun (WGS) entry which is preliminary data.</text>
</comment>
<dbReference type="SMR" id="A0A8T3BT12"/>
<sequence length="162" mass="18697">MDSGDQKANIIQVLIIKNSQERTRQPQEDFEGPGCHKAIQIIENVASARKRNNQNWEMKVPGHKPTQDREAISKFITEFFISKWREQDIGEENWPSLNAQKEVVNRDDSEEEIWEVVKAFGKYRAPGRNGITAFFFNFWSIVEKQVAGACLEFFSTGVMVDE</sequence>
<gene>
    <name evidence="1" type="ORF">KFK09_006209</name>
</gene>
<organism evidence="1 2">
    <name type="scientific">Dendrobium nobile</name>
    <name type="common">Orchid</name>
    <dbReference type="NCBI Taxonomy" id="94219"/>
    <lineage>
        <taxon>Eukaryota</taxon>
        <taxon>Viridiplantae</taxon>
        <taxon>Streptophyta</taxon>
        <taxon>Embryophyta</taxon>
        <taxon>Tracheophyta</taxon>
        <taxon>Spermatophyta</taxon>
        <taxon>Magnoliopsida</taxon>
        <taxon>Liliopsida</taxon>
        <taxon>Asparagales</taxon>
        <taxon>Orchidaceae</taxon>
        <taxon>Epidendroideae</taxon>
        <taxon>Malaxideae</taxon>
        <taxon>Dendrobiinae</taxon>
        <taxon>Dendrobium</taxon>
    </lineage>
</organism>
<evidence type="ECO:0000313" key="1">
    <source>
        <dbReference type="EMBL" id="KAI0518773.1"/>
    </source>
</evidence>
<dbReference type="AlphaFoldDB" id="A0A8T3BT12"/>
<evidence type="ECO:0000313" key="2">
    <source>
        <dbReference type="Proteomes" id="UP000829196"/>
    </source>
</evidence>
<dbReference type="EMBL" id="JAGYWB010000006">
    <property type="protein sequence ID" value="KAI0518773.1"/>
    <property type="molecule type" value="Genomic_DNA"/>
</dbReference>